<dbReference type="OrthoDB" id="1877784at2759"/>
<reference evidence="1 2" key="1">
    <citation type="journal article" date="2017" name="Genome Biol.">
        <title>New reference genome sequences of hot pepper reveal the massive evolution of plant disease-resistance genes by retroduplication.</title>
        <authorList>
            <person name="Kim S."/>
            <person name="Park J."/>
            <person name="Yeom S.I."/>
            <person name="Kim Y.M."/>
            <person name="Seo E."/>
            <person name="Kim K.T."/>
            <person name="Kim M.S."/>
            <person name="Lee J.M."/>
            <person name="Cheong K."/>
            <person name="Shin H.S."/>
            <person name="Kim S.B."/>
            <person name="Han K."/>
            <person name="Lee J."/>
            <person name="Park M."/>
            <person name="Lee H.A."/>
            <person name="Lee H.Y."/>
            <person name="Lee Y."/>
            <person name="Oh S."/>
            <person name="Lee J.H."/>
            <person name="Choi E."/>
            <person name="Choi E."/>
            <person name="Lee S.E."/>
            <person name="Jeon J."/>
            <person name="Kim H."/>
            <person name="Choi G."/>
            <person name="Song H."/>
            <person name="Lee J."/>
            <person name="Lee S.C."/>
            <person name="Kwon J.K."/>
            <person name="Lee H.Y."/>
            <person name="Koo N."/>
            <person name="Hong Y."/>
            <person name="Kim R.W."/>
            <person name="Kang W.H."/>
            <person name="Huh J.H."/>
            <person name="Kang B.C."/>
            <person name="Yang T.J."/>
            <person name="Lee Y.H."/>
            <person name="Bennetzen J.L."/>
            <person name="Choi D."/>
        </authorList>
    </citation>
    <scope>NUCLEOTIDE SEQUENCE [LARGE SCALE GENOMIC DNA]</scope>
    <source>
        <strain evidence="2">cv. PBC81</strain>
    </source>
</reference>
<reference evidence="2" key="2">
    <citation type="journal article" date="2017" name="J. Anim. Genet.">
        <title>Multiple reference genome sequences of hot pepper reveal the massive evolution of plant disease resistance genes by retroduplication.</title>
        <authorList>
            <person name="Kim S."/>
            <person name="Park J."/>
            <person name="Yeom S.-I."/>
            <person name="Kim Y.-M."/>
            <person name="Seo E."/>
            <person name="Kim K.-T."/>
            <person name="Kim M.-S."/>
            <person name="Lee J.M."/>
            <person name="Cheong K."/>
            <person name="Shin H.-S."/>
            <person name="Kim S.-B."/>
            <person name="Han K."/>
            <person name="Lee J."/>
            <person name="Park M."/>
            <person name="Lee H.-A."/>
            <person name="Lee H.-Y."/>
            <person name="Lee Y."/>
            <person name="Oh S."/>
            <person name="Lee J.H."/>
            <person name="Choi E."/>
            <person name="Choi E."/>
            <person name="Lee S.E."/>
            <person name="Jeon J."/>
            <person name="Kim H."/>
            <person name="Choi G."/>
            <person name="Song H."/>
            <person name="Lee J."/>
            <person name="Lee S.-C."/>
            <person name="Kwon J.-K."/>
            <person name="Lee H.-Y."/>
            <person name="Koo N."/>
            <person name="Hong Y."/>
            <person name="Kim R.W."/>
            <person name="Kang W.-H."/>
            <person name="Huh J.H."/>
            <person name="Kang B.-C."/>
            <person name="Yang T.-J."/>
            <person name="Lee Y.-H."/>
            <person name="Bennetzen J.L."/>
            <person name="Choi D."/>
        </authorList>
    </citation>
    <scope>NUCLEOTIDE SEQUENCE [LARGE SCALE GENOMIC DNA]</scope>
    <source>
        <strain evidence="2">cv. PBC81</strain>
    </source>
</reference>
<name>A0A2G2VCV2_CAPBA</name>
<comment type="caution">
    <text evidence="1">The sequence shown here is derived from an EMBL/GenBank/DDBJ whole genome shotgun (WGS) entry which is preliminary data.</text>
</comment>
<sequence length="203" mass="23200">MGAWSPSQDRIPCNPSDFRNIGCDKCLELDRLVDEEDEQCDCKNKSKLVAPTAVDLSKDVLGEEEIKDIDLGKNSIDEDEEHNLIDICIDKVVRDGYISPRHQRSGRNKNKKEKYGRQIVGMVEKNRGQLSTGIVCYMRDYSVSTKEAMAKFQEMGESGWKDIKGMLRPTPIAMEFLSRILLLGLWMLHINTMKMDTLILRKS</sequence>
<organism evidence="1 2">
    <name type="scientific">Capsicum baccatum</name>
    <name type="common">Peruvian pepper</name>
    <dbReference type="NCBI Taxonomy" id="33114"/>
    <lineage>
        <taxon>Eukaryota</taxon>
        <taxon>Viridiplantae</taxon>
        <taxon>Streptophyta</taxon>
        <taxon>Embryophyta</taxon>
        <taxon>Tracheophyta</taxon>
        <taxon>Spermatophyta</taxon>
        <taxon>Magnoliopsida</taxon>
        <taxon>eudicotyledons</taxon>
        <taxon>Gunneridae</taxon>
        <taxon>Pentapetalae</taxon>
        <taxon>asterids</taxon>
        <taxon>lamiids</taxon>
        <taxon>Solanales</taxon>
        <taxon>Solanaceae</taxon>
        <taxon>Solanoideae</taxon>
        <taxon>Capsiceae</taxon>
        <taxon>Capsicum</taxon>
    </lineage>
</organism>
<evidence type="ECO:0000313" key="2">
    <source>
        <dbReference type="Proteomes" id="UP000224567"/>
    </source>
</evidence>
<dbReference type="EMBL" id="MLFT02000012">
    <property type="protein sequence ID" value="PHT30822.1"/>
    <property type="molecule type" value="Genomic_DNA"/>
</dbReference>
<gene>
    <name evidence="1" type="ORF">CQW23_27159</name>
</gene>
<dbReference type="Gene3D" id="1.10.600.10">
    <property type="entry name" value="Farnesyl Diphosphate Synthase"/>
    <property type="match status" value="1"/>
</dbReference>
<protein>
    <submittedName>
        <fullName evidence="1">5-epiaristolochene synthase</fullName>
    </submittedName>
</protein>
<dbReference type="SUPFAM" id="SSF48576">
    <property type="entry name" value="Terpenoid synthases"/>
    <property type="match status" value="1"/>
</dbReference>
<accession>A0A2G2VCV2</accession>
<dbReference type="AlphaFoldDB" id="A0A2G2VCV2"/>
<evidence type="ECO:0000313" key="1">
    <source>
        <dbReference type="EMBL" id="PHT30822.1"/>
    </source>
</evidence>
<dbReference type="Proteomes" id="UP000224567">
    <property type="component" value="Unassembled WGS sequence"/>
</dbReference>
<proteinExistence type="predicted"/>
<keyword evidence="2" id="KW-1185">Reference proteome</keyword>
<dbReference type="InterPro" id="IPR008949">
    <property type="entry name" value="Isoprenoid_synthase_dom_sf"/>
</dbReference>